<gene>
    <name evidence="1" type="ORF">OMM_10709</name>
</gene>
<reference evidence="2" key="1">
    <citation type="submission" date="2012-11" db="EMBL/GenBank/DDBJ databases">
        <authorList>
            <person name="Lucero-Rivera Y.E."/>
            <person name="Tovar-Ramirez D."/>
        </authorList>
    </citation>
    <scope>NUCLEOTIDE SEQUENCE [LARGE SCALE GENOMIC DNA]</scope>
    <source>
        <strain evidence="2">Araruama</strain>
    </source>
</reference>
<protein>
    <submittedName>
        <fullName evidence="1">Uncharacterized protein</fullName>
    </submittedName>
</protein>
<dbReference type="Proteomes" id="UP000189670">
    <property type="component" value="Unassembled WGS sequence"/>
</dbReference>
<evidence type="ECO:0000313" key="2">
    <source>
        <dbReference type="Proteomes" id="UP000189670"/>
    </source>
</evidence>
<evidence type="ECO:0000313" key="1">
    <source>
        <dbReference type="EMBL" id="ETR68255.1"/>
    </source>
</evidence>
<proteinExistence type="predicted"/>
<dbReference type="AlphaFoldDB" id="A0A1V1P0I2"/>
<organism evidence="1 2">
    <name type="scientific">Candidatus Magnetoglobus multicellularis str. Araruama</name>
    <dbReference type="NCBI Taxonomy" id="890399"/>
    <lineage>
        <taxon>Bacteria</taxon>
        <taxon>Pseudomonadati</taxon>
        <taxon>Thermodesulfobacteriota</taxon>
        <taxon>Desulfobacteria</taxon>
        <taxon>Desulfobacterales</taxon>
        <taxon>Desulfobacteraceae</taxon>
        <taxon>Candidatus Magnetoglobus</taxon>
    </lineage>
</organism>
<name>A0A1V1P0I2_9BACT</name>
<sequence length="75" mass="8680">MVKYNQNSQHIPIFHGFPALEKGVSLSGYSALIQAHDLKVPIPDHLSAIGAKHKKFDHERWHIFTPRHRPKDNLY</sequence>
<comment type="caution">
    <text evidence="1">The sequence shown here is derived from an EMBL/GenBank/DDBJ whole genome shotgun (WGS) entry which is preliminary data.</text>
</comment>
<dbReference type="EMBL" id="ATBP01001015">
    <property type="protein sequence ID" value="ETR68255.1"/>
    <property type="molecule type" value="Genomic_DNA"/>
</dbReference>
<accession>A0A1V1P0I2</accession>